<reference evidence="2" key="1">
    <citation type="submission" date="2023-04" db="EMBL/GenBank/DDBJ databases">
        <title>Phytophthora lilii NBRC 32176.</title>
        <authorList>
            <person name="Ichikawa N."/>
            <person name="Sato H."/>
            <person name="Tonouchi N."/>
        </authorList>
    </citation>
    <scope>NUCLEOTIDE SEQUENCE</scope>
    <source>
        <strain evidence="2">NBRC 32176</strain>
    </source>
</reference>
<proteinExistence type="predicted"/>
<dbReference type="GO" id="GO:0045490">
    <property type="term" value="P:pectin catabolic process"/>
    <property type="evidence" value="ECO:0007669"/>
    <property type="project" value="TreeGrafter"/>
</dbReference>
<sequence length="196" mass="20456">MQSFVLPLLAFVLGTITAVDAACSGSNARVTPPSGAIVVDATGSYQNSVKTVSAGVAKLSSSTTSQQTIFILPGTYREQVLISALNGPLVVQGYTCDTTSYAQNQVTITHTMALKDNPSGGDEMTSTLRLKGKNVKLYNLNIANPEGKIEANGQALALYKNGSNYGSTPAALLVIKTLSAPTTAFKFLHARISAVL</sequence>
<name>A0A9W6X4Y0_9STRA</name>
<organism evidence="2 3">
    <name type="scientific">Phytophthora lilii</name>
    <dbReference type="NCBI Taxonomy" id="2077276"/>
    <lineage>
        <taxon>Eukaryota</taxon>
        <taxon>Sar</taxon>
        <taxon>Stramenopiles</taxon>
        <taxon>Oomycota</taxon>
        <taxon>Peronosporomycetes</taxon>
        <taxon>Peronosporales</taxon>
        <taxon>Peronosporaceae</taxon>
        <taxon>Phytophthora</taxon>
    </lineage>
</organism>
<dbReference type="Gene3D" id="2.160.20.10">
    <property type="entry name" value="Single-stranded right-handed beta-helix, Pectin lyase-like"/>
    <property type="match status" value="1"/>
</dbReference>
<evidence type="ECO:0000256" key="1">
    <source>
        <dbReference type="SAM" id="SignalP"/>
    </source>
</evidence>
<protein>
    <submittedName>
        <fullName evidence="2">Unnamed protein product</fullName>
    </submittedName>
</protein>
<dbReference type="GO" id="GO:0030599">
    <property type="term" value="F:pectinesterase activity"/>
    <property type="evidence" value="ECO:0007669"/>
    <property type="project" value="TreeGrafter"/>
</dbReference>
<comment type="caution">
    <text evidence="2">The sequence shown here is derived from an EMBL/GenBank/DDBJ whole genome shotgun (WGS) entry which is preliminary data.</text>
</comment>
<dbReference type="EMBL" id="BSXW01000869">
    <property type="protein sequence ID" value="GMF30884.1"/>
    <property type="molecule type" value="Genomic_DNA"/>
</dbReference>
<dbReference type="Proteomes" id="UP001165083">
    <property type="component" value="Unassembled WGS sequence"/>
</dbReference>
<dbReference type="PANTHER" id="PTHR31321">
    <property type="entry name" value="ACYL-COA THIOESTER HYDROLASE YBHC-RELATED"/>
    <property type="match status" value="1"/>
</dbReference>
<evidence type="ECO:0000313" key="2">
    <source>
        <dbReference type="EMBL" id="GMF30884.1"/>
    </source>
</evidence>
<dbReference type="InterPro" id="IPR011050">
    <property type="entry name" value="Pectin_lyase_fold/virulence"/>
</dbReference>
<dbReference type="OrthoDB" id="1546079at2759"/>
<keyword evidence="1" id="KW-0732">Signal</keyword>
<keyword evidence="3" id="KW-1185">Reference proteome</keyword>
<dbReference type="InterPro" id="IPR012334">
    <property type="entry name" value="Pectin_lyas_fold"/>
</dbReference>
<evidence type="ECO:0000313" key="3">
    <source>
        <dbReference type="Proteomes" id="UP001165083"/>
    </source>
</evidence>
<dbReference type="SUPFAM" id="SSF51126">
    <property type="entry name" value="Pectin lyase-like"/>
    <property type="match status" value="1"/>
</dbReference>
<dbReference type="AlphaFoldDB" id="A0A9W6X4Y0"/>
<feature type="signal peptide" evidence="1">
    <location>
        <begin position="1"/>
        <end position="21"/>
    </location>
</feature>
<accession>A0A9W6X4Y0</accession>
<feature type="chain" id="PRO_5040775701" evidence="1">
    <location>
        <begin position="22"/>
        <end position="196"/>
    </location>
</feature>
<gene>
    <name evidence="2" type="ORF">Plil01_001320300</name>
</gene>
<dbReference type="PANTHER" id="PTHR31321:SF57">
    <property type="entry name" value="PECTINESTERASE 53-RELATED"/>
    <property type="match status" value="1"/>
</dbReference>